<dbReference type="Gramene" id="OB10G10880.1">
    <property type="protein sequence ID" value="OB10G10880.1"/>
    <property type="gene ID" value="OB10G10880"/>
</dbReference>
<dbReference type="Proteomes" id="UP000006038">
    <property type="component" value="Chromosome 10"/>
</dbReference>
<evidence type="ECO:0000313" key="8">
    <source>
        <dbReference type="EnsemblPlants" id="OB10G10880.1"/>
    </source>
</evidence>
<dbReference type="AlphaFoldDB" id="J3N0P0"/>
<dbReference type="InterPro" id="IPR008271">
    <property type="entry name" value="Ser/Thr_kinase_AS"/>
</dbReference>
<dbReference type="GO" id="GO:0005524">
    <property type="term" value="F:ATP binding"/>
    <property type="evidence" value="ECO:0007669"/>
    <property type="project" value="UniProtKB-KW"/>
</dbReference>
<proteinExistence type="inferred from homology"/>
<evidence type="ECO:0000259" key="7">
    <source>
        <dbReference type="PROSITE" id="PS50011"/>
    </source>
</evidence>
<accession>J3N0P0</accession>
<dbReference type="Gene3D" id="1.10.510.10">
    <property type="entry name" value="Transferase(Phosphotransferase) domain 1"/>
    <property type="match status" value="1"/>
</dbReference>
<dbReference type="STRING" id="4533.J3N0P0"/>
<evidence type="ECO:0000256" key="2">
    <source>
        <dbReference type="ARBA" id="ARBA00012409"/>
    </source>
</evidence>
<dbReference type="GO" id="GO:0005634">
    <property type="term" value="C:nucleus"/>
    <property type="evidence" value="ECO:0007669"/>
    <property type="project" value="TreeGrafter"/>
</dbReference>
<organism evidence="8">
    <name type="scientific">Oryza brachyantha</name>
    <name type="common">malo sina</name>
    <dbReference type="NCBI Taxonomy" id="4533"/>
    <lineage>
        <taxon>Eukaryota</taxon>
        <taxon>Viridiplantae</taxon>
        <taxon>Streptophyta</taxon>
        <taxon>Embryophyta</taxon>
        <taxon>Tracheophyta</taxon>
        <taxon>Spermatophyta</taxon>
        <taxon>Magnoliopsida</taxon>
        <taxon>Liliopsida</taxon>
        <taxon>Poales</taxon>
        <taxon>Poaceae</taxon>
        <taxon>BOP clade</taxon>
        <taxon>Oryzoideae</taxon>
        <taxon>Oryzeae</taxon>
        <taxon>Oryzinae</taxon>
        <taxon>Oryza</taxon>
    </lineage>
</organism>
<dbReference type="FunFam" id="1.10.510.10:FF:000559">
    <property type="entry name" value="Protein kinase domain containing protein"/>
    <property type="match status" value="1"/>
</dbReference>
<dbReference type="GO" id="GO:0007346">
    <property type="term" value="P:regulation of mitotic cell cycle"/>
    <property type="evidence" value="ECO:0007669"/>
    <property type="project" value="TreeGrafter"/>
</dbReference>
<comment type="catalytic activity">
    <reaction evidence="6">
        <text>[DNA-directed RNA polymerase] + ATP = phospho-[DNA-directed RNA polymerase] + ADP + H(+)</text>
        <dbReference type="Rhea" id="RHEA:10216"/>
        <dbReference type="Rhea" id="RHEA-COMP:11321"/>
        <dbReference type="Rhea" id="RHEA-COMP:11322"/>
        <dbReference type="ChEBI" id="CHEBI:15378"/>
        <dbReference type="ChEBI" id="CHEBI:30616"/>
        <dbReference type="ChEBI" id="CHEBI:43176"/>
        <dbReference type="ChEBI" id="CHEBI:68546"/>
        <dbReference type="ChEBI" id="CHEBI:456216"/>
        <dbReference type="EC" id="2.7.11.23"/>
    </reaction>
</comment>
<evidence type="ECO:0000256" key="6">
    <source>
        <dbReference type="ARBA" id="ARBA00049280"/>
    </source>
</evidence>
<reference evidence="8" key="2">
    <citation type="submission" date="2013-04" db="UniProtKB">
        <authorList>
            <consortium name="EnsemblPlants"/>
        </authorList>
    </citation>
    <scope>IDENTIFICATION</scope>
</reference>
<dbReference type="InterPro" id="IPR050108">
    <property type="entry name" value="CDK"/>
</dbReference>
<dbReference type="EnsemblPlants" id="OB10G10880.1">
    <property type="protein sequence ID" value="OB10G10880.1"/>
    <property type="gene ID" value="OB10G10880"/>
</dbReference>
<evidence type="ECO:0000256" key="1">
    <source>
        <dbReference type="ARBA" id="ARBA00006485"/>
    </source>
</evidence>
<dbReference type="GO" id="GO:0008353">
    <property type="term" value="F:RNA polymerase II CTD heptapeptide repeat kinase activity"/>
    <property type="evidence" value="ECO:0007669"/>
    <property type="project" value="UniProtKB-EC"/>
</dbReference>
<comment type="similarity">
    <text evidence="1">Belongs to the protein kinase superfamily. CMGC Ser/Thr protein kinase family. CDC2/CDKX subfamily.</text>
</comment>
<dbReference type="OMA" id="EHEAYPV"/>
<evidence type="ECO:0000256" key="4">
    <source>
        <dbReference type="ARBA" id="ARBA00022741"/>
    </source>
</evidence>
<protein>
    <recommendedName>
        <fullName evidence="2">[RNA-polymerase]-subunit kinase</fullName>
        <ecNumber evidence="2">2.7.11.23</ecNumber>
    </recommendedName>
</protein>
<name>J3N0P0_ORYBR</name>
<dbReference type="InterPro" id="IPR000719">
    <property type="entry name" value="Prot_kinase_dom"/>
</dbReference>
<keyword evidence="5" id="KW-0067">ATP-binding</keyword>
<keyword evidence="3" id="KW-0597">Phosphoprotein</keyword>
<feature type="domain" description="Protein kinase" evidence="7">
    <location>
        <begin position="18"/>
        <end position="275"/>
    </location>
</feature>
<dbReference type="SMART" id="SM00220">
    <property type="entry name" value="S_TKc"/>
    <property type="match status" value="1"/>
</dbReference>
<evidence type="ECO:0000313" key="9">
    <source>
        <dbReference type="Proteomes" id="UP000006038"/>
    </source>
</evidence>
<dbReference type="EC" id="2.7.11.23" evidence="2"/>
<dbReference type="PROSITE" id="PS00108">
    <property type="entry name" value="PROTEIN_KINASE_ST"/>
    <property type="match status" value="1"/>
</dbReference>
<evidence type="ECO:0000256" key="3">
    <source>
        <dbReference type="ARBA" id="ARBA00022553"/>
    </source>
</evidence>
<keyword evidence="4" id="KW-0547">Nucleotide-binding</keyword>
<dbReference type="eggNOG" id="KOG0663">
    <property type="taxonomic scope" value="Eukaryota"/>
</dbReference>
<dbReference type="PANTHER" id="PTHR24056">
    <property type="entry name" value="CELL DIVISION PROTEIN KINASE"/>
    <property type="match status" value="1"/>
</dbReference>
<evidence type="ECO:0000256" key="5">
    <source>
        <dbReference type="ARBA" id="ARBA00022840"/>
    </source>
</evidence>
<sequence length="276" mass="29973">MRSSILPSAAAFGSIHDYERLDVIGGAFGVVYEARDRRTGEKVALKWIRRHGVDMREVRCQAACSGHPSIVEILDVVQDAELGYMHVPRHGARRRRQPLLISGPSSEDATRGMMRQLLAAAKAVHAAGIIHRDIKPDNVVVGSAGELKLCDFGAATQVKPSGQPYEQSLVGTLTYASPEQLAGNRHYGPAVDMWALGCVMGELLTGAPLFEDFDTDVEDLLAEVLDRLSTSTTGACKLFDSMPELSPAGREVLAGLLALNPDERLTAEALEHRWFT</sequence>
<dbReference type="PROSITE" id="PS50011">
    <property type="entry name" value="PROTEIN_KINASE_DOM"/>
    <property type="match status" value="1"/>
</dbReference>
<reference evidence="8" key="1">
    <citation type="journal article" date="2013" name="Nat. Commun.">
        <title>Whole-genome sequencing of Oryza brachyantha reveals mechanisms underlying Oryza genome evolution.</title>
        <authorList>
            <person name="Chen J."/>
            <person name="Huang Q."/>
            <person name="Gao D."/>
            <person name="Wang J."/>
            <person name="Lang Y."/>
            <person name="Liu T."/>
            <person name="Li B."/>
            <person name="Bai Z."/>
            <person name="Luis Goicoechea J."/>
            <person name="Liang C."/>
            <person name="Chen C."/>
            <person name="Zhang W."/>
            <person name="Sun S."/>
            <person name="Liao Y."/>
            <person name="Zhang X."/>
            <person name="Yang L."/>
            <person name="Song C."/>
            <person name="Wang M."/>
            <person name="Shi J."/>
            <person name="Liu G."/>
            <person name="Liu J."/>
            <person name="Zhou H."/>
            <person name="Zhou W."/>
            <person name="Yu Q."/>
            <person name="An N."/>
            <person name="Chen Y."/>
            <person name="Cai Q."/>
            <person name="Wang B."/>
            <person name="Liu B."/>
            <person name="Min J."/>
            <person name="Huang Y."/>
            <person name="Wu H."/>
            <person name="Li Z."/>
            <person name="Zhang Y."/>
            <person name="Yin Y."/>
            <person name="Song W."/>
            <person name="Jiang J."/>
            <person name="Jackson S.A."/>
            <person name="Wing R.A."/>
            <person name="Wang J."/>
            <person name="Chen M."/>
        </authorList>
    </citation>
    <scope>NUCLEOTIDE SEQUENCE [LARGE SCALE GENOMIC DNA]</scope>
    <source>
        <strain evidence="8">cv. IRGC 101232</strain>
    </source>
</reference>
<dbReference type="SUPFAM" id="SSF56112">
    <property type="entry name" value="Protein kinase-like (PK-like)"/>
    <property type="match status" value="1"/>
</dbReference>
<dbReference type="HOGENOM" id="CLU_000288_63_11_1"/>
<keyword evidence="9" id="KW-1185">Reference proteome</keyword>
<dbReference type="Gene3D" id="3.30.200.20">
    <property type="entry name" value="Phosphorylase Kinase, domain 1"/>
    <property type="match status" value="1"/>
</dbReference>
<dbReference type="PANTHER" id="PTHR24056:SF432">
    <property type="entry name" value="OS10G0154500 PROTEIN"/>
    <property type="match status" value="1"/>
</dbReference>
<dbReference type="Pfam" id="PF00069">
    <property type="entry name" value="Pkinase"/>
    <property type="match status" value="1"/>
</dbReference>
<dbReference type="InterPro" id="IPR011009">
    <property type="entry name" value="Kinase-like_dom_sf"/>
</dbReference>